<dbReference type="EMBL" id="LHPF02000004">
    <property type="protein sequence ID" value="PSC74758.1"/>
    <property type="molecule type" value="Genomic_DNA"/>
</dbReference>
<reference evidence="3 4" key="1">
    <citation type="journal article" date="2018" name="Plant J.">
        <title>Genome sequences of Chlorella sorokiniana UTEX 1602 and Micractinium conductrix SAG 241.80: implications to maltose excretion by a green alga.</title>
        <authorList>
            <person name="Arriola M.B."/>
            <person name="Velmurugan N."/>
            <person name="Zhang Y."/>
            <person name="Plunkett M.H."/>
            <person name="Hondzo H."/>
            <person name="Barney B.M."/>
        </authorList>
    </citation>
    <scope>NUCLEOTIDE SEQUENCE [LARGE SCALE GENOMIC DNA]</scope>
    <source>
        <strain evidence="3 4">SAG 241.80</strain>
    </source>
</reference>
<proteinExistence type="predicted"/>
<feature type="coiled-coil region" evidence="1">
    <location>
        <begin position="924"/>
        <end position="958"/>
    </location>
</feature>
<comment type="caution">
    <text evidence="3">The sequence shown here is derived from an EMBL/GenBank/DDBJ whole genome shotgun (WGS) entry which is preliminary data.</text>
</comment>
<feature type="compositionally biased region" description="Low complexity" evidence="2">
    <location>
        <begin position="680"/>
        <end position="689"/>
    </location>
</feature>
<keyword evidence="1" id="KW-0175">Coiled coil</keyword>
<feature type="region of interest" description="Disordered" evidence="2">
    <location>
        <begin position="190"/>
        <end position="237"/>
    </location>
</feature>
<feature type="coiled-coil region" evidence="1">
    <location>
        <begin position="640"/>
        <end position="667"/>
    </location>
</feature>
<dbReference type="STRING" id="554055.A0A2P6VKZ6"/>
<sequence length="1112" mass="115225">MAATALQEVEAVRQARLAAQEATYQLQQSQGELEVLRQQVAALEAREQQRQCPAPHPQGLRCAGGPGCAAADALQEARLQAADSRYNQQLTELELAKQLDALQALQWQLDCVVAQLGLAAPATAGGGGGTRAGAAVELAAAGTAPSIGAAPGMDEAQHLVQLLVKVEELRHAQTQLSECQRRLAATEAQLAAQRQAQAGRRGHQPGLAVPAPRDRAGSDEGESTACGAEGDGGELGEGGRLLVGELLQENEALRRRLAEAEDSYRSLERDYEVELLIRTDAEETAATCSARSSPARQQRRQAGAQAGALGEGDAAEGGAGGSRRRQGPPVAQPMDVVARQRLELRLREKDAQLGKLRGVVRELEGKLIEAHKRQADLVMRESSWREQEAQDRRMAALEDEKARLEFAATAAQAEAAAARGEAAVQRRAVKRLQEQAAAAAAAQAGGGGGGSAQVAELLQKRVKVLEAQNIRLRLQAKSGKEEEELAAAEAAAAAAQAAASRRAQSRSGAGEAPPAMESSGEGGDVAPPGENDSPNREGGEGAAGGGGGGEGGASVLDIPFARWEADKRLQKKVETLQVKLREKTTALVSAEAGRRRAEEAAEQAAAAAAAAQGALGHARVQLRQAEQRAEPGVMVPVAQCRELLLEVEELQRQYDELARQHAVVQRSSAAEGAGAGGSADAGAGDAAAGHIEQPSPGAAADLRSSLNAGGGSGDGSGWPASRSLSVLRTSSSRAYRPTDYSGCGSPSVAAPPGGESHLGRAAQATQAAGARATADADSLQAQLLKKDVALFDAQLQRDQAAAEVARHRRRLHSLLDCLSPHPQDGEAAAAIAEARQLAGLPPLAGSGGVGGAGGWGAAAGPAAAGKLPGGKPAPGGGMAVGGPGGRRKDPTGREQELLDTIELLKGAVERTKKGLESGVSSAKYMAAVDKAKALKARCAELEAQLEGAAKVREELARVQAALGAAHGTASALRAQLKAGKDARQEAGAAREARLAAQVAELERTLRERDAQMEALASTTSQVDEEVRVLAAEGLRPADLIQELLLLRPRARELEARNAELECELAGMEEALARDVAALQADHGLLRRQAERWEGELRSMCARTGEPLPLGLG</sequence>
<dbReference type="OrthoDB" id="514704at2759"/>
<feature type="compositionally biased region" description="Low complexity" evidence="2">
    <location>
        <begin position="190"/>
        <end position="199"/>
    </location>
</feature>
<feature type="compositionally biased region" description="Gly residues" evidence="2">
    <location>
        <begin position="872"/>
        <end position="884"/>
    </location>
</feature>
<feature type="region of interest" description="Disordered" evidence="2">
    <location>
        <begin position="866"/>
        <end position="892"/>
    </location>
</feature>
<organism evidence="3 4">
    <name type="scientific">Micractinium conductrix</name>
    <dbReference type="NCBI Taxonomy" id="554055"/>
    <lineage>
        <taxon>Eukaryota</taxon>
        <taxon>Viridiplantae</taxon>
        <taxon>Chlorophyta</taxon>
        <taxon>core chlorophytes</taxon>
        <taxon>Trebouxiophyceae</taxon>
        <taxon>Chlorellales</taxon>
        <taxon>Chlorellaceae</taxon>
        <taxon>Chlorella clade</taxon>
        <taxon>Micractinium</taxon>
    </lineage>
</organism>
<feature type="compositionally biased region" description="Low complexity" evidence="2">
    <location>
        <begin position="289"/>
        <end position="312"/>
    </location>
</feature>
<evidence type="ECO:0000313" key="3">
    <source>
        <dbReference type="EMBL" id="PSC74758.1"/>
    </source>
</evidence>
<feature type="coiled-coil region" evidence="1">
    <location>
        <begin position="19"/>
        <end position="46"/>
    </location>
</feature>
<feature type="compositionally biased region" description="Low complexity" evidence="2">
    <location>
        <begin position="498"/>
        <end position="512"/>
    </location>
</feature>
<evidence type="ECO:0000256" key="2">
    <source>
        <dbReference type="SAM" id="MobiDB-lite"/>
    </source>
</evidence>
<dbReference type="Proteomes" id="UP000239649">
    <property type="component" value="Unassembled WGS sequence"/>
</dbReference>
<feature type="compositionally biased region" description="Low complexity" evidence="2">
    <location>
        <begin position="721"/>
        <end position="733"/>
    </location>
</feature>
<dbReference type="PANTHER" id="PTHR23159">
    <property type="entry name" value="CENTROSOMAL PROTEIN 2"/>
    <property type="match status" value="1"/>
</dbReference>
<evidence type="ECO:0000256" key="1">
    <source>
        <dbReference type="SAM" id="Coils"/>
    </source>
</evidence>
<accession>A0A2P6VKZ6</accession>
<feature type="region of interest" description="Disordered" evidence="2">
    <location>
        <begin position="669"/>
        <end position="764"/>
    </location>
</feature>
<dbReference type="AlphaFoldDB" id="A0A2P6VKZ6"/>
<evidence type="ECO:0000313" key="4">
    <source>
        <dbReference type="Proteomes" id="UP000239649"/>
    </source>
</evidence>
<feature type="compositionally biased region" description="Gly residues" evidence="2">
    <location>
        <begin position="540"/>
        <end position="552"/>
    </location>
</feature>
<name>A0A2P6VKZ6_9CHLO</name>
<feature type="coiled-coil region" evidence="1">
    <location>
        <begin position="387"/>
        <end position="498"/>
    </location>
</feature>
<keyword evidence="4" id="KW-1185">Reference proteome</keyword>
<dbReference type="PANTHER" id="PTHR23159:SF31">
    <property type="entry name" value="CENTROSOME-ASSOCIATED PROTEIN CEP250 ISOFORM X1"/>
    <property type="match status" value="1"/>
</dbReference>
<feature type="region of interest" description="Disordered" evidence="2">
    <location>
        <begin position="283"/>
        <end position="335"/>
    </location>
</feature>
<protein>
    <submittedName>
        <fullName evidence="3">Uncharacterized protein</fullName>
    </submittedName>
</protein>
<feature type="region of interest" description="Disordered" evidence="2">
    <location>
        <begin position="498"/>
        <end position="555"/>
    </location>
</feature>
<feature type="coiled-coil region" evidence="1">
    <location>
        <begin position="243"/>
        <end position="270"/>
    </location>
</feature>
<gene>
    <name evidence="3" type="ORF">C2E20_2180</name>
</gene>